<dbReference type="CDD" id="cd07438">
    <property type="entry name" value="PHP_HisPPase_AMP"/>
    <property type="match status" value="1"/>
</dbReference>
<organism evidence="2 3">
    <name type="scientific">Tissierella pigra</name>
    <dbReference type="NCBI Taxonomy" id="2607614"/>
    <lineage>
        <taxon>Bacteria</taxon>
        <taxon>Bacillati</taxon>
        <taxon>Bacillota</taxon>
        <taxon>Tissierellia</taxon>
        <taxon>Tissierellales</taxon>
        <taxon>Tissierellaceae</taxon>
        <taxon>Tissierella</taxon>
    </lineage>
</organism>
<accession>A0A6N7XD53</accession>
<dbReference type="AlphaFoldDB" id="A0A6N7XD53"/>
<dbReference type="Pfam" id="PF02811">
    <property type="entry name" value="PHP"/>
    <property type="match status" value="1"/>
</dbReference>
<dbReference type="GO" id="GO:0004534">
    <property type="term" value="F:5'-3' RNA exonuclease activity"/>
    <property type="evidence" value="ECO:0007669"/>
    <property type="project" value="TreeGrafter"/>
</dbReference>
<proteinExistence type="predicted"/>
<dbReference type="Gene3D" id="1.10.150.650">
    <property type="match status" value="1"/>
</dbReference>
<dbReference type="SUPFAM" id="SSF89550">
    <property type="entry name" value="PHP domain-like"/>
    <property type="match status" value="1"/>
</dbReference>
<dbReference type="RefSeq" id="WP_154438049.1">
    <property type="nucleotide sequence ID" value="NZ_JAHLPJ010000001.1"/>
</dbReference>
<dbReference type="InterPro" id="IPR016195">
    <property type="entry name" value="Pol/histidinol_Pase-like"/>
</dbReference>
<dbReference type="InterPro" id="IPR004013">
    <property type="entry name" value="PHP_dom"/>
</dbReference>
<feature type="domain" description="Polymerase/histidinol phosphatase N-terminal" evidence="1">
    <location>
        <begin position="3"/>
        <end position="69"/>
    </location>
</feature>
<sequence length="271" mass="30717">MFFDLHIHTNHSDGLYSPNEVVDLAIEKNLKGIAITDHDTVTGIEIALEYGKKHNDFIIIPGIEFSCIFEDEEVHILGYFIDYKNKELIDLTNTLRKSRWNRGIDMIKKVNELGMTLTLEDVMEFSGKGYIGRPHIARAMIKKGYISNVSEGFDKFLDRGKPAYVDRYKISVGEIISLIKNIGGISILAHPGLLKNKEIIDYCISLDINGLECIHSKHSEEDTNLLMNIAKRNNLIITGGSDFHGDSKDGKELLGNYFINIDDNPKFKERI</sequence>
<dbReference type="InterPro" id="IPR003141">
    <property type="entry name" value="Pol/His_phosphatase_N"/>
</dbReference>
<evidence type="ECO:0000313" key="2">
    <source>
        <dbReference type="EMBL" id="MST99958.1"/>
    </source>
</evidence>
<dbReference type="InterPro" id="IPR052018">
    <property type="entry name" value="PHP_domain"/>
</dbReference>
<evidence type="ECO:0000313" key="3">
    <source>
        <dbReference type="Proteomes" id="UP000469523"/>
    </source>
</evidence>
<gene>
    <name evidence="2" type="ORF">FYJ83_00580</name>
</gene>
<name>A0A6N7XD53_9FIRM</name>
<evidence type="ECO:0000259" key="1">
    <source>
        <dbReference type="SMART" id="SM00481"/>
    </source>
</evidence>
<dbReference type="PANTHER" id="PTHR42924:SF3">
    <property type="entry name" value="POLYMERASE_HISTIDINOL PHOSPHATASE N-TERMINAL DOMAIN-CONTAINING PROTEIN"/>
    <property type="match status" value="1"/>
</dbReference>
<comment type="caution">
    <text evidence="2">The sequence shown here is derived from an EMBL/GenBank/DDBJ whole genome shotgun (WGS) entry which is preliminary data.</text>
</comment>
<dbReference type="EMBL" id="VUNQ01000001">
    <property type="protein sequence ID" value="MST99958.1"/>
    <property type="molecule type" value="Genomic_DNA"/>
</dbReference>
<dbReference type="GO" id="GO:0035312">
    <property type="term" value="F:5'-3' DNA exonuclease activity"/>
    <property type="evidence" value="ECO:0007669"/>
    <property type="project" value="TreeGrafter"/>
</dbReference>
<dbReference type="PANTHER" id="PTHR42924">
    <property type="entry name" value="EXONUCLEASE"/>
    <property type="match status" value="1"/>
</dbReference>
<protein>
    <submittedName>
        <fullName evidence="2">PHP domain-containing protein</fullName>
    </submittedName>
</protein>
<dbReference type="Proteomes" id="UP000469523">
    <property type="component" value="Unassembled WGS sequence"/>
</dbReference>
<reference evidence="2 3" key="1">
    <citation type="submission" date="2019-09" db="EMBL/GenBank/DDBJ databases">
        <title>In-depth cultivation of the pig gut microbiome towards novel bacterial diversity and tailored functional studies.</title>
        <authorList>
            <person name="Wylensek D."/>
            <person name="Hitch T.C.A."/>
            <person name="Clavel T."/>
        </authorList>
    </citation>
    <scope>NUCLEOTIDE SEQUENCE [LARGE SCALE GENOMIC DNA]</scope>
    <source>
        <strain evidence="2 3">WCA3-693-APC-4?</strain>
    </source>
</reference>
<dbReference type="Gene3D" id="3.20.20.140">
    <property type="entry name" value="Metal-dependent hydrolases"/>
    <property type="match status" value="1"/>
</dbReference>
<dbReference type="SMART" id="SM00481">
    <property type="entry name" value="POLIIIAc"/>
    <property type="match status" value="1"/>
</dbReference>
<keyword evidence="3" id="KW-1185">Reference proteome</keyword>